<dbReference type="Proteomes" id="UP001172083">
    <property type="component" value="Unassembled WGS sequence"/>
</dbReference>
<dbReference type="InterPro" id="IPR036909">
    <property type="entry name" value="Cyt_c-like_dom_sf"/>
</dbReference>
<evidence type="ECO:0000256" key="2">
    <source>
        <dbReference type="ARBA" id="ARBA00022723"/>
    </source>
</evidence>
<gene>
    <name evidence="6" type="ORF">QQ020_10665</name>
</gene>
<evidence type="ECO:0000256" key="4">
    <source>
        <dbReference type="PROSITE-ProRule" id="PRU00433"/>
    </source>
</evidence>
<dbReference type="EMBL" id="JAUJEB010000001">
    <property type="protein sequence ID" value="MDN5212511.1"/>
    <property type="molecule type" value="Genomic_DNA"/>
</dbReference>
<keyword evidence="7" id="KW-1185">Reference proteome</keyword>
<accession>A0ABT8L7X6</accession>
<keyword evidence="2 4" id="KW-0479">Metal-binding</keyword>
<dbReference type="InterPro" id="IPR051459">
    <property type="entry name" value="Cytochrome_c-type_DH"/>
</dbReference>
<evidence type="ECO:0000259" key="5">
    <source>
        <dbReference type="PROSITE" id="PS51007"/>
    </source>
</evidence>
<dbReference type="RefSeq" id="WP_346757829.1">
    <property type="nucleotide sequence ID" value="NZ_JAUJEB010000001.1"/>
</dbReference>
<keyword evidence="1 4" id="KW-0349">Heme</keyword>
<dbReference type="Gene3D" id="1.10.760.10">
    <property type="entry name" value="Cytochrome c-like domain"/>
    <property type="match status" value="1"/>
</dbReference>
<comment type="caution">
    <text evidence="6">The sequence shown here is derived from an EMBL/GenBank/DDBJ whole genome shotgun (WGS) entry which is preliminary data.</text>
</comment>
<name>A0ABT8L7X6_9BACT</name>
<evidence type="ECO:0000256" key="1">
    <source>
        <dbReference type="ARBA" id="ARBA00022617"/>
    </source>
</evidence>
<dbReference type="PANTHER" id="PTHR35008">
    <property type="entry name" value="BLL4482 PROTEIN-RELATED"/>
    <property type="match status" value="1"/>
</dbReference>
<dbReference type="PROSITE" id="PS51007">
    <property type="entry name" value="CYTC"/>
    <property type="match status" value="1"/>
</dbReference>
<sequence>MNGRKANQLNFFLLFLLPIVLGVGGCGSKKHEVKSEDQNEPTARRDKIRLKHYLIEGQRLYLENCSNCHQKDGTGLGRLIPPLKDSDFLKDHVDRTICLVKNGISGEIIVNGKDYNHDMPGNKEMTELEIAEVVTYVYNVWGGKSEIIAIDRVRKTLKNCNAHD</sequence>
<dbReference type="Pfam" id="PF00034">
    <property type="entry name" value="Cytochrom_C"/>
    <property type="match status" value="1"/>
</dbReference>
<reference evidence="6" key="1">
    <citation type="submission" date="2023-06" db="EMBL/GenBank/DDBJ databases">
        <title>Genomic of Agaribacillus aureum.</title>
        <authorList>
            <person name="Wang G."/>
        </authorList>
    </citation>
    <scope>NUCLEOTIDE SEQUENCE</scope>
    <source>
        <strain evidence="6">BMA12</strain>
    </source>
</reference>
<feature type="domain" description="Cytochrome c" evidence="5">
    <location>
        <begin position="52"/>
        <end position="141"/>
    </location>
</feature>
<dbReference type="PANTHER" id="PTHR35008:SF8">
    <property type="entry name" value="ALCOHOL DEHYDROGENASE CYTOCHROME C SUBUNIT"/>
    <property type="match status" value="1"/>
</dbReference>
<proteinExistence type="predicted"/>
<organism evidence="6 7">
    <name type="scientific">Agaribacillus aureus</name>
    <dbReference type="NCBI Taxonomy" id="3051825"/>
    <lineage>
        <taxon>Bacteria</taxon>
        <taxon>Pseudomonadati</taxon>
        <taxon>Bacteroidota</taxon>
        <taxon>Cytophagia</taxon>
        <taxon>Cytophagales</taxon>
        <taxon>Splendidivirgaceae</taxon>
        <taxon>Agaribacillus</taxon>
    </lineage>
</organism>
<dbReference type="SUPFAM" id="SSF46626">
    <property type="entry name" value="Cytochrome c"/>
    <property type="match status" value="1"/>
</dbReference>
<evidence type="ECO:0000313" key="7">
    <source>
        <dbReference type="Proteomes" id="UP001172083"/>
    </source>
</evidence>
<protein>
    <submittedName>
        <fullName evidence="6">Cytochrome c</fullName>
    </submittedName>
</protein>
<dbReference type="InterPro" id="IPR009056">
    <property type="entry name" value="Cyt_c-like_dom"/>
</dbReference>
<evidence type="ECO:0000256" key="3">
    <source>
        <dbReference type="ARBA" id="ARBA00023004"/>
    </source>
</evidence>
<dbReference type="PROSITE" id="PS51257">
    <property type="entry name" value="PROKAR_LIPOPROTEIN"/>
    <property type="match status" value="1"/>
</dbReference>
<evidence type="ECO:0000313" key="6">
    <source>
        <dbReference type="EMBL" id="MDN5212511.1"/>
    </source>
</evidence>
<keyword evidence="3 4" id="KW-0408">Iron</keyword>